<evidence type="ECO:0000259" key="6">
    <source>
        <dbReference type="Pfam" id="PF06271"/>
    </source>
</evidence>
<evidence type="ECO:0000256" key="2">
    <source>
        <dbReference type="ARBA" id="ARBA00022692"/>
    </source>
</evidence>
<evidence type="ECO:0000256" key="1">
    <source>
        <dbReference type="ARBA" id="ARBA00004141"/>
    </source>
</evidence>
<keyword evidence="8" id="KW-1185">Reference proteome</keyword>
<dbReference type="OrthoDB" id="7270324at2"/>
<name>A0A844CTX2_9RHOB</name>
<dbReference type="EMBL" id="SZWE01000002">
    <property type="protein sequence ID" value="MRU16885.1"/>
    <property type="molecule type" value="Genomic_DNA"/>
</dbReference>
<keyword evidence="3 5" id="KW-1133">Transmembrane helix</keyword>
<evidence type="ECO:0000313" key="8">
    <source>
        <dbReference type="Proteomes" id="UP000564704"/>
    </source>
</evidence>
<dbReference type="Pfam" id="PF06271">
    <property type="entry name" value="RDD"/>
    <property type="match status" value="1"/>
</dbReference>
<feature type="domain" description="RDD" evidence="6">
    <location>
        <begin position="23"/>
        <end position="137"/>
    </location>
</feature>
<feature type="transmembrane region" description="Helical" evidence="5">
    <location>
        <begin position="26"/>
        <end position="44"/>
    </location>
</feature>
<protein>
    <submittedName>
        <fullName evidence="7">RDD family protein</fullName>
    </submittedName>
</protein>
<keyword evidence="4 5" id="KW-0472">Membrane</keyword>
<dbReference type="InterPro" id="IPR010432">
    <property type="entry name" value="RDD"/>
</dbReference>
<evidence type="ECO:0000256" key="5">
    <source>
        <dbReference type="SAM" id="Phobius"/>
    </source>
</evidence>
<gene>
    <name evidence="7" type="ORF">FDP25_15695</name>
</gene>
<feature type="transmembrane region" description="Helical" evidence="5">
    <location>
        <begin position="49"/>
        <end position="69"/>
    </location>
</feature>
<evidence type="ECO:0000313" key="7">
    <source>
        <dbReference type="EMBL" id="MRU16885.1"/>
    </source>
</evidence>
<dbReference type="AlphaFoldDB" id="A0A844CTX2"/>
<evidence type="ECO:0000256" key="4">
    <source>
        <dbReference type="ARBA" id="ARBA00023136"/>
    </source>
</evidence>
<accession>A0A844CTX2</accession>
<organism evidence="7 8">
    <name type="scientific">Roseovarius bejariae</name>
    <dbReference type="NCBI Taxonomy" id="2576383"/>
    <lineage>
        <taxon>Bacteria</taxon>
        <taxon>Pseudomonadati</taxon>
        <taxon>Pseudomonadota</taxon>
        <taxon>Alphaproteobacteria</taxon>
        <taxon>Rhodobacterales</taxon>
        <taxon>Roseobacteraceae</taxon>
        <taxon>Roseovarius</taxon>
    </lineage>
</organism>
<dbReference type="Proteomes" id="UP000564704">
    <property type="component" value="Unassembled WGS sequence"/>
</dbReference>
<dbReference type="GO" id="GO:0016020">
    <property type="term" value="C:membrane"/>
    <property type="evidence" value="ECO:0007669"/>
    <property type="project" value="UniProtKB-SubCell"/>
</dbReference>
<feature type="transmembrane region" description="Helical" evidence="5">
    <location>
        <begin position="100"/>
        <end position="125"/>
    </location>
</feature>
<reference evidence="7 8" key="1">
    <citation type="submission" date="2019-05" db="EMBL/GenBank/DDBJ databases">
        <title>Roseovarius bejariae sp. nov., a moderately halophylic bacterium isolated from a saline soil in Rambla Salada (Murcia).</title>
        <authorList>
            <person name="Castro D.J."/>
            <person name="Gomez-Altuve A."/>
            <person name="Reina J.C."/>
            <person name="Rodriguez M."/>
            <person name="Sampedro I."/>
            <person name="Llamas I."/>
            <person name="Martinez-Checa F."/>
        </authorList>
    </citation>
    <scope>NUCLEOTIDE SEQUENCE [LARGE SCALE GENOMIC DNA]</scope>
    <source>
        <strain evidence="7 8">A21</strain>
    </source>
</reference>
<sequence>MTEYSWHTPDPVTQPEFYSDVPAKRLIAWVVDTIVTIGFSLLILPLTGFLGIFVFPALFLTVGFAYRVITIARGSATWGMRLTAIEFRRMDGQPFDLSMAFLHTLGFTVSMAFVVLQVISVVLMLTTERAQGLTDHVLGTVAINRKARY</sequence>
<evidence type="ECO:0000256" key="3">
    <source>
        <dbReference type="ARBA" id="ARBA00022989"/>
    </source>
</evidence>
<dbReference type="RefSeq" id="WP_154154507.1">
    <property type="nucleotide sequence ID" value="NZ_SZWE01000002.1"/>
</dbReference>
<keyword evidence="2 5" id="KW-0812">Transmembrane</keyword>
<proteinExistence type="predicted"/>
<comment type="subcellular location">
    <subcellularLocation>
        <location evidence="1">Membrane</location>
        <topology evidence="1">Multi-pass membrane protein</topology>
    </subcellularLocation>
</comment>
<comment type="caution">
    <text evidence="7">The sequence shown here is derived from an EMBL/GenBank/DDBJ whole genome shotgun (WGS) entry which is preliminary data.</text>
</comment>